<dbReference type="InterPro" id="IPR006189">
    <property type="entry name" value="CHASE_dom"/>
</dbReference>
<dbReference type="PANTHER" id="PTHR43047:SF72">
    <property type="entry name" value="OSMOSENSING HISTIDINE PROTEIN KINASE SLN1"/>
    <property type="match status" value="1"/>
</dbReference>
<dbReference type="Gene3D" id="3.30.565.10">
    <property type="entry name" value="Histidine kinase-like ATPase, C-terminal domain"/>
    <property type="match status" value="1"/>
</dbReference>
<dbReference type="InterPro" id="IPR001610">
    <property type="entry name" value="PAC"/>
</dbReference>
<dbReference type="SMART" id="SM00387">
    <property type="entry name" value="HATPase_c"/>
    <property type="match status" value="1"/>
</dbReference>
<feature type="domain" description="Histidine kinase" evidence="13">
    <location>
        <begin position="728"/>
        <end position="946"/>
    </location>
</feature>
<organism evidence="17 18">
    <name type="scientific">Roseateles amylovorans</name>
    <dbReference type="NCBI Taxonomy" id="2978473"/>
    <lineage>
        <taxon>Bacteria</taxon>
        <taxon>Pseudomonadati</taxon>
        <taxon>Pseudomonadota</taxon>
        <taxon>Betaproteobacteria</taxon>
        <taxon>Burkholderiales</taxon>
        <taxon>Sphaerotilaceae</taxon>
        <taxon>Roseateles</taxon>
    </lineage>
</organism>
<evidence type="ECO:0000259" key="13">
    <source>
        <dbReference type="PROSITE" id="PS50109"/>
    </source>
</evidence>
<evidence type="ECO:0000256" key="6">
    <source>
        <dbReference type="ARBA" id="ARBA00022679"/>
    </source>
</evidence>
<dbReference type="InterPro" id="IPR000700">
    <property type="entry name" value="PAS-assoc_C"/>
</dbReference>
<feature type="transmembrane region" description="Helical" evidence="12">
    <location>
        <begin position="61"/>
        <end position="85"/>
    </location>
</feature>
<dbReference type="InterPro" id="IPR035965">
    <property type="entry name" value="PAS-like_dom_sf"/>
</dbReference>
<evidence type="ECO:0000259" key="16">
    <source>
        <dbReference type="PROSITE" id="PS50839"/>
    </source>
</evidence>
<dbReference type="Pfam" id="PF08447">
    <property type="entry name" value="PAS_3"/>
    <property type="match status" value="1"/>
</dbReference>
<dbReference type="Gene3D" id="3.30.450.20">
    <property type="entry name" value="PAS domain"/>
    <property type="match status" value="1"/>
</dbReference>
<dbReference type="PROSITE" id="PS50113">
    <property type="entry name" value="PAC"/>
    <property type="match status" value="1"/>
</dbReference>
<feature type="domain" description="PAC" evidence="15">
    <location>
        <begin position="659"/>
        <end position="711"/>
    </location>
</feature>
<feature type="region of interest" description="Disordered" evidence="11">
    <location>
        <begin position="442"/>
        <end position="473"/>
    </location>
</feature>
<sequence length="953" mass="103448">MRDAPSSEDSVTMPPAVGRGSSWALLLAVNLVLTMGYTALGIASLRLILPQDFAAPVYPAAGLAVAAALRWGTGVLPGVAFGSFFVTMTLAASRGQIQWMTAVVIAFGAASQAGLGAALARRWVGPQPRLTEPRELLRFFGAIAGLACLISPTVATTTLWLSATITDAQVAAHWLSWWIGDAIGVLLAAPIALSLFGLPRAHWAPRRLAVALPLLCACALLSAAAFYIARNEDNRQRHSFEVAAELGLDSLGEALRRPLVALDANHSVLRVAPHLSRAEFERAHAERVSDNESVYALGWIARVTPSQRDAFERAARQEDYPDFMVRERQRPGDLPIDAQDDLMVVRLIVPWTRNRGALGVNVRAIPQSRTAQDLAIASGLPQASEAFPLSQDTGTHAIGVVVYRALRGEPAASQGADPRGELHGLTFATLRPELLLREAMAAQAHHTAPSAPASAPAAGAHAMSSPAAALEHQGEAPTAPMLDFCLLDDTPGVARPLIAGDPRCAALPDSLPHLERSLDFAGRDWRLVVYAPQGLPPPDRSASLPFALAGLFGTGLLGMLLLIVTGRAARVAQLVDEGTRRLRESEERFRSIVEHAPVGVVFADLKARPQEINPYFCQLLGYTAQELKEKSILKITHPDDRAEDNRLGTALLRGDLDRYSRIKRYIGKEGQVITVRSTVSLLRDANGEPHRLVGVVEDIGEQLRLEALELEHETELAANRAKSEFLSRMSHELRTPLNAMLGFAQLLEVDPEASLTARQRDWLGRIQQSGWHLLAMINDTLDLSRLEVGQMRVRIDDLALDGIVSDSLAMVETQRQRRHIRLEVELDEDASQVRADATRLRQVLTNLLSNAIKYNREGGEIRLRAERRGERVHLSVADTGAGLTETQLAQLFQPFNRLGREVSGIEGTGIGLVITQRLLELMDSRLEVTSTPGVGSTFRFDLPCPTASAGLET</sequence>
<dbReference type="SMART" id="SM00086">
    <property type="entry name" value="PAC"/>
    <property type="match status" value="1"/>
</dbReference>
<comment type="subcellular location">
    <subcellularLocation>
        <location evidence="2">Cell membrane</location>
        <topology evidence="2">Multi-pass membrane protein</topology>
    </subcellularLocation>
</comment>
<protein>
    <recommendedName>
        <fullName evidence="3">histidine kinase</fullName>
        <ecNumber evidence="3">2.7.13.3</ecNumber>
    </recommendedName>
</protein>
<accession>A0ABY6AWW2</accession>
<keyword evidence="10 12" id="KW-0472">Membrane</keyword>
<evidence type="ECO:0000256" key="5">
    <source>
        <dbReference type="ARBA" id="ARBA00022553"/>
    </source>
</evidence>
<dbReference type="PROSITE" id="PS50109">
    <property type="entry name" value="HIS_KIN"/>
    <property type="match status" value="1"/>
</dbReference>
<evidence type="ECO:0000256" key="7">
    <source>
        <dbReference type="ARBA" id="ARBA00022692"/>
    </source>
</evidence>
<evidence type="ECO:0000256" key="12">
    <source>
        <dbReference type="SAM" id="Phobius"/>
    </source>
</evidence>
<dbReference type="SUPFAM" id="SSF55785">
    <property type="entry name" value="PYP-like sensor domain (PAS domain)"/>
    <property type="match status" value="1"/>
</dbReference>
<feature type="transmembrane region" description="Helical" evidence="12">
    <location>
        <begin position="208"/>
        <end position="229"/>
    </location>
</feature>
<dbReference type="CDD" id="cd00082">
    <property type="entry name" value="HisKA"/>
    <property type="match status" value="1"/>
</dbReference>
<dbReference type="InterPro" id="IPR036890">
    <property type="entry name" value="HATPase_C_sf"/>
</dbReference>
<dbReference type="NCBIfam" id="TIGR00229">
    <property type="entry name" value="sensory_box"/>
    <property type="match status" value="1"/>
</dbReference>
<keyword evidence="6" id="KW-0808">Transferase</keyword>
<feature type="transmembrane region" description="Helical" evidence="12">
    <location>
        <begin position="175"/>
        <end position="196"/>
    </location>
</feature>
<keyword evidence="18" id="KW-1185">Reference proteome</keyword>
<dbReference type="EC" id="2.7.13.3" evidence="3"/>
<feature type="transmembrane region" description="Helical" evidence="12">
    <location>
        <begin position="139"/>
        <end position="163"/>
    </location>
</feature>
<feature type="transmembrane region" description="Helical" evidence="12">
    <location>
        <begin position="23"/>
        <end position="49"/>
    </location>
</feature>
<dbReference type="SMART" id="SM00388">
    <property type="entry name" value="HisKA"/>
    <property type="match status" value="1"/>
</dbReference>
<name>A0ABY6AWW2_9BURK</name>
<dbReference type="InterPro" id="IPR003661">
    <property type="entry name" value="HisK_dim/P_dom"/>
</dbReference>
<dbReference type="SUPFAM" id="SSF55874">
    <property type="entry name" value="ATPase domain of HSP90 chaperone/DNA topoisomerase II/histidine kinase"/>
    <property type="match status" value="1"/>
</dbReference>
<feature type="domain" description="CHASE" evidence="16">
    <location>
        <begin position="271"/>
        <end position="431"/>
    </location>
</feature>
<dbReference type="InterPro" id="IPR005467">
    <property type="entry name" value="His_kinase_dom"/>
</dbReference>
<dbReference type="RefSeq" id="WP_261757419.1">
    <property type="nucleotide sequence ID" value="NZ_CP104562.2"/>
</dbReference>
<keyword evidence="7 12" id="KW-0812">Transmembrane</keyword>
<evidence type="ECO:0000256" key="10">
    <source>
        <dbReference type="ARBA" id="ARBA00023136"/>
    </source>
</evidence>
<feature type="domain" description="PAS" evidence="14">
    <location>
        <begin position="585"/>
        <end position="655"/>
    </location>
</feature>
<evidence type="ECO:0000256" key="2">
    <source>
        <dbReference type="ARBA" id="ARBA00004651"/>
    </source>
</evidence>
<evidence type="ECO:0000313" key="17">
    <source>
        <dbReference type="EMBL" id="UXH77666.1"/>
    </source>
</evidence>
<dbReference type="Proteomes" id="UP001064933">
    <property type="component" value="Chromosome"/>
</dbReference>
<dbReference type="Pfam" id="PF03924">
    <property type="entry name" value="CHASE"/>
    <property type="match status" value="1"/>
</dbReference>
<dbReference type="CDD" id="cd16922">
    <property type="entry name" value="HATPase_EvgS-ArcB-TorS-like"/>
    <property type="match status" value="1"/>
</dbReference>
<evidence type="ECO:0000256" key="8">
    <source>
        <dbReference type="ARBA" id="ARBA00022777"/>
    </source>
</evidence>
<dbReference type="SUPFAM" id="SSF47384">
    <property type="entry name" value="Homodimeric domain of signal transducing histidine kinase"/>
    <property type="match status" value="1"/>
</dbReference>
<comment type="catalytic activity">
    <reaction evidence="1">
        <text>ATP + protein L-histidine = ADP + protein N-phospho-L-histidine.</text>
        <dbReference type="EC" id="2.7.13.3"/>
    </reaction>
</comment>
<feature type="compositionally biased region" description="Low complexity" evidence="11">
    <location>
        <begin position="442"/>
        <end position="469"/>
    </location>
</feature>
<feature type="transmembrane region" description="Helical" evidence="12">
    <location>
        <begin position="97"/>
        <end position="119"/>
    </location>
</feature>
<proteinExistence type="predicted"/>
<dbReference type="PROSITE" id="PS50839">
    <property type="entry name" value="CHASE"/>
    <property type="match status" value="1"/>
</dbReference>
<dbReference type="InterPro" id="IPR000014">
    <property type="entry name" value="PAS"/>
</dbReference>
<keyword evidence="4" id="KW-1003">Cell membrane</keyword>
<evidence type="ECO:0000313" key="18">
    <source>
        <dbReference type="Proteomes" id="UP001064933"/>
    </source>
</evidence>
<dbReference type="Gene3D" id="3.30.450.350">
    <property type="entry name" value="CHASE domain"/>
    <property type="match status" value="1"/>
</dbReference>
<evidence type="ECO:0000259" key="15">
    <source>
        <dbReference type="PROSITE" id="PS50113"/>
    </source>
</evidence>
<dbReference type="Pfam" id="PF00512">
    <property type="entry name" value="HisKA"/>
    <property type="match status" value="1"/>
</dbReference>
<dbReference type="InterPro" id="IPR004358">
    <property type="entry name" value="Sig_transdc_His_kin-like_C"/>
</dbReference>
<dbReference type="PANTHER" id="PTHR43047">
    <property type="entry name" value="TWO-COMPONENT HISTIDINE PROTEIN KINASE"/>
    <property type="match status" value="1"/>
</dbReference>
<gene>
    <name evidence="17" type="ORF">N4261_22200</name>
</gene>
<dbReference type="InterPro" id="IPR013655">
    <property type="entry name" value="PAS_fold_3"/>
</dbReference>
<evidence type="ECO:0000256" key="4">
    <source>
        <dbReference type="ARBA" id="ARBA00022475"/>
    </source>
</evidence>
<dbReference type="EMBL" id="CP104562">
    <property type="protein sequence ID" value="UXH77666.1"/>
    <property type="molecule type" value="Genomic_DNA"/>
</dbReference>
<evidence type="ECO:0000256" key="1">
    <source>
        <dbReference type="ARBA" id="ARBA00000085"/>
    </source>
</evidence>
<dbReference type="InterPro" id="IPR036097">
    <property type="entry name" value="HisK_dim/P_sf"/>
</dbReference>
<dbReference type="SMART" id="SM01079">
    <property type="entry name" value="CHASE"/>
    <property type="match status" value="1"/>
</dbReference>
<evidence type="ECO:0000256" key="3">
    <source>
        <dbReference type="ARBA" id="ARBA00012438"/>
    </source>
</evidence>
<evidence type="ECO:0000256" key="11">
    <source>
        <dbReference type="SAM" id="MobiDB-lite"/>
    </source>
</evidence>
<dbReference type="Pfam" id="PF02518">
    <property type="entry name" value="HATPase_c"/>
    <property type="match status" value="1"/>
</dbReference>
<dbReference type="Pfam" id="PF05231">
    <property type="entry name" value="MASE1"/>
    <property type="match status" value="1"/>
</dbReference>
<dbReference type="CDD" id="cd00130">
    <property type="entry name" value="PAS"/>
    <property type="match status" value="1"/>
</dbReference>
<reference evidence="17" key="1">
    <citation type="submission" date="2022-10" db="EMBL/GenBank/DDBJ databases">
        <title>Characterization and whole genome sequencing of a new Roseateles species, isolated from fresh water.</title>
        <authorList>
            <person name="Guliayeva D.Y."/>
            <person name="Akhremchuk A.E."/>
            <person name="Sikolenko M.A."/>
            <person name="Valentovich L.N."/>
            <person name="Sidarenka A.V."/>
        </authorList>
    </citation>
    <scope>NUCLEOTIDE SEQUENCE</scope>
    <source>
        <strain evidence="17">BIM B-1768</strain>
    </source>
</reference>
<keyword evidence="8" id="KW-0418">Kinase</keyword>
<dbReference type="PROSITE" id="PS50112">
    <property type="entry name" value="PAS"/>
    <property type="match status" value="1"/>
</dbReference>
<dbReference type="InterPro" id="IPR042240">
    <property type="entry name" value="CHASE_sf"/>
</dbReference>
<evidence type="ECO:0000259" key="14">
    <source>
        <dbReference type="PROSITE" id="PS50112"/>
    </source>
</evidence>
<dbReference type="PRINTS" id="PR00344">
    <property type="entry name" value="BCTRLSENSOR"/>
</dbReference>
<dbReference type="SMART" id="SM00091">
    <property type="entry name" value="PAS"/>
    <property type="match status" value="1"/>
</dbReference>
<dbReference type="InterPro" id="IPR007895">
    <property type="entry name" value="MASE1"/>
</dbReference>
<keyword evidence="5" id="KW-0597">Phosphoprotein</keyword>
<evidence type="ECO:0000256" key="9">
    <source>
        <dbReference type="ARBA" id="ARBA00022989"/>
    </source>
</evidence>
<keyword evidence="9 12" id="KW-1133">Transmembrane helix</keyword>
<dbReference type="InterPro" id="IPR003594">
    <property type="entry name" value="HATPase_dom"/>
</dbReference>
<feature type="transmembrane region" description="Helical" evidence="12">
    <location>
        <begin position="544"/>
        <end position="564"/>
    </location>
</feature>
<dbReference type="Gene3D" id="1.10.287.130">
    <property type="match status" value="1"/>
</dbReference>